<dbReference type="EMBL" id="WLZY01000005">
    <property type="protein sequence ID" value="NDL58642.1"/>
    <property type="molecule type" value="Genomic_DNA"/>
</dbReference>
<organism evidence="2 3">
    <name type="scientific">Phytoactinopolyspora mesophila</name>
    <dbReference type="NCBI Taxonomy" id="2650750"/>
    <lineage>
        <taxon>Bacteria</taxon>
        <taxon>Bacillati</taxon>
        <taxon>Actinomycetota</taxon>
        <taxon>Actinomycetes</taxon>
        <taxon>Jiangellales</taxon>
        <taxon>Jiangellaceae</taxon>
        <taxon>Phytoactinopolyspora</taxon>
    </lineage>
</organism>
<keyword evidence="3" id="KW-1185">Reference proteome</keyword>
<evidence type="ECO:0000313" key="3">
    <source>
        <dbReference type="Proteomes" id="UP000460435"/>
    </source>
</evidence>
<feature type="compositionally biased region" description="Acidic residues" evidence="1">
    <location>
        <begin position="143"/>
        <end position="158"/>
    </location>
</feature>
<feature type="compositionally biased region" description="Basic and acidic residues" evidence="1">
    <location>
        <begin position="46"/>
        <end position="62"/>
    </location>
</feature>
<evidence type="ECO:0000256" key="1">
    <source>
        <dbReference type="SAM" id="MobiDB-lite"/>
    </source>
</evidence>
<evidence type="ECO:0000313" key="2">
    <source>
        <dbReference type="EMBL" id="NDL58642.1"/>
    </source>
</evidence>
<feature type="region of interest" description="Disordered" evidence="1">
    <location>
        <begin position="108"/>
        <end position="158"/>
    </location>
</feature>
<dbReference type="RefSeq" id="WP_162451333.1">
    <property type="nucleotide sequence ID" value="NZ_WLZY01000005.1"/>
</dbReference>
<comment type="caution">
    <text evidence="2">The sequence shown here is derived from an EMBL/GenBank/DDBJ whole genome shotgun (WGS) entry which is preliminary data.</text>
</comment>
<sequence length="158" mass="17330">MATKKFAYRTEEICAELGDGIKLYFQPTPDGIETLASYAEFEEAREKAAKLEKDEESSKAEKTQASVELMRKLRALLSSMMTLESREQFASLSMPIPLLSELVQWVTEEQSGKDGGSQNGSVSPASKASKASTTGVSATDSTSTEDDEEEEEYSSEDF</sequence>
<reference evidence="2 3" key="1">
    <citation type="submission" date="2019-11" db="EMBL/GenBank/DDBJ databases">
        <authorList>
            <person name="Li X.-J."/>
            <person name="Feng X.-M."/>
        </authorList>
    </citation>
    <scope>NUCLEOTIDE SEQUENCE [LARGE SCALE GENOMIC DNA]</scope>
    <source>
        <strain evidence="2 3">XMNu-373</strain>
    </source>
</reference>
<gene>
    <name evidence="2" type="ORF">F7O44_16355</name>
</gene>
<accession>A0A7K3M6W0</accession>
<protein>
    <submittedName>
        <fullName evidence="2">Uncharacterized protein</fullName>
    </submittedName>
</protein>
<feature type="region of interest" description="Disordered" evidence="1">
    <location>
        <begin position="46"/>
        <end position="65"/>
    </location>
</feature>
<dbReference type="AlphaFoldDB" id="A0A7K3M6W0"/>
<feature type="compositionally biased region" description="Low complexity" evidence="1">
    <location>
        <begin position="120"/>
        <end position="142"/>
    </location>
</feature>
<proteinExistence type="predicted"/>
<dbReference type="Proteomes" id="UP000460435">
    <property type="component" value="Unassembled WGS sequence"/>
</dbReference>
<name>A0A7K3M6W0_9ACTN</name>